<organism evidence="3 4">
    <name type="scientific">Pedobacter gandavensis</name>
    <dbReference type="NCBI Taxonomy" id="2679963"/>
    <lineage>
        <taxon>Bacteria</taxon>
        <taxon>Pseudomonadati</taxon>
        <taxon>Bacteroidota</taxon>
        <taxon>Sphingobacteriia</taxon>
        <taxon>Sphingobacteriales</taxon>
        <taxon>Sphingobacteriaceae</taxon>
        <taxon>Pedobacter</taxon>
    </lineage>
</organism>
<feature type="region of interest" description="Disordered" evidence="1">
    <location>
        <begin position="131"/>
        <end position="150"/>
    </location>
</feature>
<evidence type="ECO:0000313" key="3">
    <source>
        <dbReference type="EMBL" id="MBB2148777.1"/>
    </source>
</evidence>
<dbReference type="EMBL" id="WNXC01000001">
    <property type="protein sequence ID" value="MBB2148777.1"/>
    <property type="molecule type" value="Genomic_DNA"/>
</dbReference>
<keyword evidence="2" id="KW-0812">Transmembrane</keyword>
<accession>A0ABR6EUA7</accession>
<keyword evidence="4" id="KW-1185">Reference proteome</keyword>
<dbReference type="RefSeq" id="WP_182955080.1">
    <property type="nucleotide sequence ID" value="NZ_WNXC01000001.1"/>
</dbReference>
<evidence type="ECO:0008006" key="5">
    <source>
        <dbReference type="Google" id="ProtNLM"/>
    </source>
</evidence>
<comment type="caution">
    <text evidence="3">The sequence shown here is derived from an EMBL/GenBank/DDBJ whole genome shotgun (WGS) entry which is preliminary data.</text>
</comment>
<protein>
    <recommendedName>
        <fullName evidence="5">DUF4349 domain-containing protein</fullName>
    </recommendedName>
</protein>
<proteinExistence type="predicted"/>
<sequence length="189" mass="21301">MRNYINAFLISIIILLSGCGAFRNVFKSKEYTKLETKSEIRKDSIGLIVDKSVTTIKEKLDTVITVPGQTFHQDTYLNLDSLVNGMTAVKNDLLDVRLVLNPVTGILSTIATIKPRLAPVKFNKETVNQNDITQQSAMSESKKEEANKSSGSYDIQKEPVSLWWYAAGLIILIIIVISFKSWWKNRFKA</sequence>
<feature type="transmembrane region" description="Helical" evidence="2">
    <location>
        <begin position="162"/>
        <end position="183"/>
    </location>
</feature>
<evidence type="ECO:0000256" key="2">
    <source>
        <dbReference type="SAM" id="Phobius"/>
    </source>
</evidence>
<dbReference type="PROSITE" id="PS51257">
    <property type="entry name" value="PROKAR_LIPOPROTEIN"/>
    <property type="match status" value="1"/>
</dbReference>
<gene>
    <name evidence="3" type="ORF">GM920_07620</name>
</gene>
<reference evidence="3 4" key="1">
    <citation type="submission" date="2019-11" db="EMBL/GenBank/DDBJ databases">
        <title>Description of Pedobacter sp. LMG 31462T.</title>
        <authorList>
            <person name="Carlier A."/>
            <person name="Qi S."/>
            <person name="Vandamme P."/>
        </authorList>
    </citation>
    <scope>NUCLEOTIDE SEQUENCE [LARGE SCALE GENOMIC DNA]</scope>
    <source>
        <strain evidence="3 4">LMG 31462</strain>
    </source>
</reference>
<dbReference type="Proteomes" id="UP000636110">
    <property type="component" value="Unassembled WGS sequence"/>
</dbReference>
<evidence type="ECO:0000313" key="4">
    <source>
        <dbReference type="Proteomes" id="UP000636110"/>
    </source>
</evidence>
<keyword evidence="2" id="KW-1133">Transmembrane helix</keyword>
<keyword evidence="2" id="KW-0472">Membrane</keyword>
<evidence type="ECO:0000256" key="1">
    <source>
        <dbReference type="SAM" id="MobiDB-lite"/>
    </source>
</evidence>
<name>A0ABR6EUA7_9SPHI</name>